<gene>
    <name evidence="2" type="ORF">UK15_17155</name>
</gene>
<dbReference type="InterPro" id="IPR003779">
    <property type="entry name" value="CMD-like"/>
</dbReference>
<comment type="caution">
    <text evidence="2">The sequence shown here is derived from an EMBL/GenBank/DDBJ whole genome shotgun (WGS) entry which is preliminary data.</text>
</comment>
<dbReference type="AlphaFoldDB" id="A0A0M2GSK2"/>
<proteinExistence type="predicted"/>
<dbReference type="Gene3D" id="1.20.1290.10">
    <property type="entry name" value="AhpD-like"/>
    <property type="match status" value="1"/>
</dbReference>
<keyword evidence="2" id="KW-0575">Peroxidase</keyword>
<dbReference type="PANTHER" id="PTHR34846">
    <property type="entry name" value="4-CARBOXYMUCONOLACTONE DECARBOXYLASE FAMILY PROTEIN (AFU_ORTHOLOGUE AFUA_6G11590)"/>
    <property type="match status" value="1"/>
</dbReference>
<dbReference type="GO" id="GO:0051920">
    <property type="term" value="F:peroxiredoxin activity"/>
    <property type="evidence" value="ECO:0007669"/>
    <property type="project" value="InterPro"/>
</dbReference>
<dbReference type="PANTHER" id="PTHR34846:SF7">
    <property type="entry name" value="BLL7811 PROTEIN"/>
    <property type="match status" value="1"/>
</dbReference>
<dbReference type="InterPro" id="IPR029032">
    <property type="entry name" value="AhpD-like"/>
</dbReference>
<evidence type="ECO:0000313" key="3">
    <source>
        <dbReference type="Proteomes" id="UP000034786"/>
    </source>
</evidence>
<sequence>MQARMTNPAYVLSGAMKGIGTLFQAIGEGGLAQDVAEIVGLRASQINGCGACVHGHVANLRKAGVGEERISAVAAWRHAPFFSDAERAALKLTEAMTRLSDLSGESVPDALWDEVADHFDERELSALILTVSVTNMFNRINTTIQEPAGTTWG</sequence>
<protein>
    <submittedName>
        <fullName evidence="2">Alkylhydroperoxidase</fullName>
    </submittedName>
</protein>
<dbReference type="EMBL" id="JYJH01000011">
    <property type="protein sequence ID" value="KJK38397.1"/>
    <property type="molecule type" value="Genomic_DNA"/>
</dbReference>
<feature type="domain" description="Carboxymuconolactone decarboxylase-like" evidence="1">
    <location>
        <begin position="22"/>
        <end position="94"/>
    </location>
</feature>
<evidence type="ECO:0000259" key="1">
    <source>
        <dbReference type="Pfam" id="PF02627"/>
    </source>
</evidence>
<dbReference type="RefSeq" id="WP_031138620.1">
    <property type="nucleotide sequence ID" value="NZ_JYJH01000011.1"/>
</dbReference>
<dbReference type="InterPro" id="IPR004675">
    <property type="entry name" value="AhpD_core"/>
</dbReference>
<evidence type="ECO:0000313" key="2">
    <source>
        <dbReference type="EMBL" id="KJK38397.1"/>
    </source>
</evidence>
<dbReference type="STRING" id="284040.UK15_17155"/>
<accession>A0A0M2GSK2</accession>
<keyword evidence="3" id="KW-1185">Reference proteome</keyword>
<dbReference type="Proteomes" id="UP000034786">
    <property type="component" value="Unassembled WGS sequence"/>
</dbReference>
<keyword evidence="2" id="KW-0560">Oxidoreductase</keyword>
<dbReference type="Pfam" id="PF02627">
    <property type="entry name" value="CMD"/>
    <property type="match status" value="1"/>
</dbReference>
<organism evidence="2 3">
    <name type="scientific">Streptomyces variegatus</name>
    <dbReference type="NCBI Taxonomy" id="284040"/>
    <lineage>
        <taxon>Bacteria</taxon>
        <taxon>Bacillati</taxon>
        <taxon>Actinomycetota</taxon>
        <taxon>Actinomycetes</taxon>
        <taxon>Kitasatosporales</taxon>
        <taxon>Streptomycetaceae</taxon>
        <taxon>Streptomyces</taxon>
    </lineage>
</organism>
<reference evidence="3" key="1">
    <citation type="submission" date="2015-02" db="EMBL/GenBank/DDBJ databases">
        <authorList>
            <person name="Ju K.-S."/>
            <person name="Doroghazi J.R."/>
            <person name="Metcalf W."/>
        </authorList>
    </citation>
    <scope>NUCLEOTIDE SEQUENCE [LARGE SCALE GENOMIC DNA]</scope>
    <source>
        <strain evidence="3">NRRL B-16380</strain>
    </source>
</reference>
<name>A0A0M2GSK2_9ACTN</name>
<dbReference type="PATRIC" id="fig|284040.3.peg.1200"/>
<dbReference type="SUPFAM" id="SSF69118">
    <property type="entry name" value="AhpD-like"/>
    <property type="match status" value="1"/>
</dbReference>
<dbReference type="NCBIfam" id="TIGR00778">
    <property type="entry name" value="ahpD_dom"/>
    <property type="match status" value="1"/>
</dbReference>